<evidence type="ECO:0000313" key="2">
    <source>
        <dbReference type="Proteomes" id="UP001497535"/>
    </source>
</evidence>
<dbReference type="EMBL" id="CAVMJV010000045">
    <property type="protein sequence ID" value="CAK5081835.1"/>
    <property type="molecule type" value="Genomic_DNA"/>
</dbReference>
<proteinExistence type="predicted"/>
<gene>
    <name evidence="1" type="ORF">MENTE1834_LOCUS29074</name>
</gene>
<organism evidence="1 2">
    <name type="scientific">Meloidogyne enterolobii</name>
    <name type="common">Root-knot nematode worm</name>
    <name type="synonym">Meloidogyne mayaguensis</name>
    <dbReference type="NCBI Taxonomy" id="390850"/>
    <lineage>
        <taxon>Eukaryota</taxon>
        <taxon>Metazoa</taxon>
        <taxon>Ecdysozoa</taxon>
        <taxon>Nematoda</taxon>
        <taxon>Chromadorea</taxon>
        <taxon>Rhabditida</taxon>
        <taxon>Tylenchina</taxon>
        <taxon>Tylenchomorpha</taxon>
        <taxon>Tylenchoidea</taxon>
        <taxon>Meloidogynidae</taxon>
        <taxon>Meloidogyninae</taxon>
        <taxon>Meloidogyne</taxon>
    </lineage>
</organism>
<keyword evidence="2" id="KW-1185">Reference proteome</keyword>
<comment type="caution">
    <text evidence="1">The sequence shown here is derived from an EMBL/GenBank/DDBJ whole genome shotgun (WGS) entry which is preliminary data.</text>
</comment>
<protein>
    <submittedName>
        <fullName evidence="1">Uncharacterized protein</fullName>
    </submittedName>
</protein>
<dbReference type="Proteomes" id="UP001497535">
    <property type="component" value="Unassembled WGS sequence"/>
</dbReference>
<reference evidence="1" key="1">
    <citation type="submission" date="2023-11" db="EMBL/GenBank/DDBJ databases">
        <authorList>
            <person name="Poullet M."/>
        </authorList>
    </citation>
    <scope>NUCLEOTIDE SEQUENCE</scope>
    <source>
        <strain evidence="1">E1834</strain>
    </source>
</reference>
<sequence length="215" mass="24774">MPKYSFNCREIQNLLNGIVCLFKPRDVPLSALQRLFLKEICDQANVIAQCRPLPLIEMPIVEEHKESGSLLIVGKRQQIDYRPEEFQMEPLNPLEPSSSGVCVFGLNDGCDRLEAIRSLAWVNEYFIEAELGRGTHLNSIRGTVNSRMEYDHVSQHRLNTLLSLLRLQYKKASFEFANLNMQSQQAFELARRGAPRPSNFLMYLFNFLPHPYLSL</sequence>
<accession>A0ACB0ZV44</accession>
<name>A0ACB0ZV44_MELEN</name>
<evidence type="ECO:0000313" key="1">
    <source>
        <dbReference type="EMBL" id="CAK5081835.1"/>
    </source>
</evidence>